<reference evidence="2" key="1">
    <citation type="submission" date="2023-07" db="EMBL/GenBank/DDBJ databases">
        <title>Sequencing the genomes of 1000 actinobacteria strains.</title>
        <authorList>
            <person name="Klenk H.-P."/>
        </authorList>
    </citation>
    <scope>NUCLEOTIDE SEQUENCE</scope>
    <source>
        <strain evidence="2">DSM 107476</strain>
    </source>
</reference>
<keyword evidence="1" id="KW-0472">Membrane</keyword>
<keyword evidence="1" id="KW-1133">Transmembrane helix</keyword>
<comment type="caution">
    <text evidence="2">The sequence shown here is derived from an EMBL/GenBank/DDBJ whole genome shotgun (WGS) entry which is preliminary data.</text>
</comment>
<feature type="transmembrane region" description="Helical" evidence="1">
    <location>
        <begin position="54"/>
        <end position="72"/>
    </location>
</feature>
<accession>A0ABU1ZVQ6</accession>
<keyword evidence="3" id="KW-1185">Reference proteome</keyword>
<protein>
    <recommendedName>
        <fullName evidence="4">SPW repeat-containing protein</fullName>
    </recommendedName>
</protein>
<feature type="transmembrane region" description="Helical" evidence="1">
    <location>
        <begin position="79"/>
        <end position="99"/>
    </location>
</feature>
<name>A0ABU1ZVQ6_9CORY</name>
<feature type="transmembrane region" description="Helical" evidence="1">
    <location>
        <begin position="21"/>
        <end position="42"/>
    </location>
</feature>
<evidence type="ECO:0000256" key="1">
    <source>
        <dbReference type="SAM" id="Phobius"/>
    </source>
</evidence>
<sequence length="133" mass="14442">MLDRSRTRLRTDLDRGEKVSALGWLGAASFFSVLIAVVYLGTDVTLPGGPTVPFPWPLLAAAWFNAVLTRTAKLWSTHIAVVLIPLSLWCVGYLLFLIGPEVTRELLVGNNILAIALLVAGIMGGLWPVFRGK</sequence>
<dbReference type="EMBL" id="JAVDXZ010000001">
    <property type="protein sequence ID" value="MDR7329017.1"/>
    <property type="molecule type" value="Genomic_DNA"/>
</dbReference>
<dbReference type="Proteomes" id="UP001180840">
    <property type="component" value="Unassembled WGS sequence"/>
</dbReference>
<evidence type="ECO:0000313" key="3">
    <source>
        <dbReference type="Proteomes" id="UP001180840"/>
    </source>
</evidence>
<evidence type="ECO:0000313" key="2">
    <source>
        <dbReference type="EMBL" id="MDR7329017.1"/>
    </source>
</evidence>
<feature type="transmembrane region" description="Helical" evidence="1">
    <location>
        <begin position="111"/>
        <end position="130"/>
    </location>
</feature>
<organism evidence="2 3">
    <name type="scientific">Corynebacterium guangdongense</name>
    <dbReference type="NCBI Taxonomy" id="1783348"/>
    <lineage>
        <taxon>Bacteria</taxon>
        <taxon>Bacillati</taxon>
        <taxon>Actinomycetota</taxon>
        <taxon>Actinomycetes</taxon>
        <taxon>Mycobacteriales</taxon>
        <taxon>Corynebacteriaceae</taxon>
        <taxon>Corynebacterium</taxon>
    </lineage>
</organism>
<proteinExistence type="predicted"/>
<evidence type="ECO:0008006" key="4">
    <source>
        <dbReference type="Google" id="ProtNLM"/>
    </source>
</evidence>
<gene>
    <name evidence="2" type="ORF">J2S39_000693</name>
</gene>
<keyword evidence="1" id="KW-0812">Transmembrane</keyword>
<dbReference type="RefSeq" id="WP_290197996.1">
    <property type="nucleotide sequence ID" value="NZ_CP047654.1"/>
</dbReference>